<gene>
    <name evidence="1" type="ORF">SPELUC_LOCUS13304</name>
</gene>
<proteinExistence type="predicted"/>
<reference evidence="1" key="1">
    <citation type="submission" date="2021-06" db="EMBL/GenBank/DDBJ databases">
        <authorList>
            <person name="Kallberg Y."/>
            <person name="Tangrot J."/>
            <person name="Rosling A."/>
        </authorList>
    </citation>
    <scope>NUCLEOTIDE SEQUENCE</scope>
    <source>
        <strain evidence="1">28 12/20/2015</strain>
    </source>
</reference>
<feature type="non-terminal residue" evidence="1">
    <location>
        <position position="269"/>
    </location>
</feature>
<organism evidence="1 2">
    <name type="scientific">Cetraspora pellucida</name>
    <dbReference type="NCBI Taxonomy" id="1433469"/>
    <lineage>
        <taxon>Eukaryota</taxon>
        <taxon>Fungi</taxon>
        <taxon>Fungi incertae sedis</taxon>
        <taxon>Mucoromycota</taxon>
        <taxon>Glomeromycotina</taxon>
        <taxon>Glomeromycetes</taxon>
        <taxon>Diversisporales</taxon>
        <taxon>Gigasporaceae</taxon>
        <taxon>Cetraspora</taxon>
    </lineage>
</organism>
<name>A0ACA9Q2K5_9GLOM</name>
<protein>
    <submittedName>
        <fullName evidence="1">18214_t:CDS:1</fullName>
    </submittedName>
</protein>
<keyword evidence="2" id="KW-1185">Reference proteome</keyword>
<evidence type="ECO:0000313" key="1">
    <source>
        <dbReference type="EMBL" id="CAG8733744.1"/>
    </source>
</evidence>
<dbReference type="Proteomes" id="UP000789366">
    <property type="component" value="Unassembled WGS sequence"/>
</dbReference>
<dbReference type="EMBL" id="CAJVPW010034510">
    <property type="protein sequence ID" value="CAG8733744.1"/>
    <property type="molecule type" value="Genomic_DNA"/>
</dbReference>
<comment type="caution">
    <text evidence="1">The sequence shown here is derived from an EMBL/GenBank/DDBJ whole genome shotgun (WGS) entry which is preliminary data.</text>
</comment>
<accession>A0ACA9Q2K5</accession>
<sequence>MERCKACGNDGYLEGPCNCITKKCERCNRFRKHNDKTSLCFVCENRLPPQILSGNNAVDKLIKKAKLSTKYTIEFIPYEQFTDITYLGKGGFSTVVLKNIDDSNDAKPGFLNEVENYFKCMNAKSSDGVNRLYGVTQDPNSKTIMIIMNFANNGDLHNYLSKNFKDLSSKIKGEILSQIIKGLEAIHDFVDLMEKCWDANPQKRPTAEYIRKCYLCATRKIYHRTFPTIENKSSVEQYNSKAIYTSRLLTDIVNSVLSIQSQPRSPIID</sequence>
<evidence type="ECO:0000313" key="2">
    <source>
        <dbReference type="Proteomes" id="UP000789366"/>
    </source>
</evidence>